<dbReference type="RefSeq" id="WP_273677993.1">
    <property type="nucleotide sequence ID" value="NZ_JAQQXQ010000006.1"/>
</dbReference>
<name>A0ABT5JQK7_9SPHN</name>
<dbReference type="Pfam" id="PF16976">
    <property type="entry name" value="RcpC"/>
    <property type="match status" value="1"/>
</dbReference>
<evidence type="ECO:0000313" key="3">
    <source>
        <dbReference type="EMBL" id="MDC8754806.1"/>
    </source>
</evidence>
<dbReference type="InterPro" id="IPR013974">
    <property type="entry name" value="SAF"/>
</dbReference>
<dbReference type="Proteomes" id="UP001216558">
    <property type="component" value="Unassembled WGS sequence"/>
</dbReference>
<keyword evidence="1" id="KW-0472">Membrane</keyword>
<keyword evidence="1" id="KW-0812">Transmembrane</keyword>
<gene>
    <name evidence="3" type="primary">cpaB</name>
    <name evidence="3" type="ORF">OIK40_09155</name>
</gene>
<dbReference type="Pfam" id="PF08666">
    <property type="entry name" value="SAF"/>
    <property type="match status" value="1"/>
</dbReference>
<feature type="domain" description="SAF" evidence="2">
    <location>
        <begin position="44"/>
        <end position="108"/>
    </location>
</feature>
<keyword evidence="1" id="KW-1133">Transmembrane helix</keyword>
<feature type="transmembrane region" description="Helical" evidence="1">
    <location>
        <begin position="6"/>
        <end position="27"/>
    </location>
</feature>
<dbReference type="SMART" id="SM00858">
    <property type="entry name" value="SAF"/>
    <property type="match status" value="1"/>
</dbReference>
<comment type="caution">
    <text evidence="3">The sequence shown here is derived from an EMBL/GenBank/DDBJ whole genome shotgun (WGS) entry which is preliminary data.</text>
</comment>
<evidence type="ECO:0000256" key="1">
    <source>
        <dbReference type="SAM" id="Phobius"/>
    </source>
</evidence>
<reference evidence="3 4" key="1">
    <citation type="submission" date="2022-10" db="EMBL/GenBank/DDBJ databases">
        <title>Erythrobacter sp. sf7 Genome sequencing.</title>
        <authorList>
            <person name="Park S."/>
        </authorList>
    </citation>
    <scope>NUCLEOTIDE SEQUENCE [LARGE SCALE GENOMIC DNA]</scope>
    <source>
        <strain evidence="4">sf7</strain>
    </source>
</reference>
<dbReference type="InterPro" id="IPR031571">
    <property type="entry name" value="RcpC_dom"/>
</dbReference>
<sequence length="305" mass="31845">MQNRNILIVIGALIIAAVAVVIVNSYLTSVEQQAEQRASDEKVTRIVVATQPLGFGDALTPENVRLQTYFASAVPQGAFLTVRDALAENRVALRPIVPGEAILADKVSGAGGRAVLSANLPEGMRAVSIPVSAITGVSGFVRPADTVDVLLTRKIPGEGAQAEDLMSEVILERVKVLAIDQIANEGATEPQVGNTAVLEVDPTQAQKLAIAVKLGTLSLALRNVESQEAVQGRTLTNRDVGNSRLYIRQRQPSRSSAMAPVMAPSGGVQAAGPVPSLPSGPSMTIYRGVEGEAYPVGRLGGKQGS</sequence>
<evidence type="ECO:0000313" key="4">
    <source>
        <dbReference type="Proteomes" id="UP001216558"/>
    </source>
</evidence>
<dbReference type="EMBL" id="JAQQXQ010000006">
    <property type="protein sequence ID" value="MDC8754806.1"/>
    <property type="molecule type" value="Genomic_DNA"/>
</dbReference>
<dbReference type="CDD" id="cd11614">
    <property type="entry name" value="SAF_CpaB_FlgA_like"/>
    <property type="match status" value="1"/>
</dbReference>
<organism evidence="3 4">
    <name type="scientific">Erythrobacter fulvus</name>
    <dbReference type="NCBI Taxonomy" id="2987523"/>
    <lineage>
        <taxon>Bacteria</taxon>
        <taxon>Pseudomonadati</taxon>
        <taxon>Pseudomonadota</taxon>
        <taxon>Alphaproteobacteria</taxon>
        <taxon>Sphingomonadales</taxon>
        <taxon>Erythrobacteraceae</taxon>
        <taxon>Erythrobacter/Porphyrobacter group</taxon>
        <taxon>Erythrobacter</taxon>
    </lineage>
</organism>
<protein>
    <submittedName>
        <fullName evidence="3">Flp pilus assembly protein CpaB</fullName>
    </submittedName>
</protein>
<evidence type="ECO:0000259" key="2">
    <source>
        <dbReference type="SMART" id="SM00858"/>
    </source>
</evidence>
<accession>A0ABT5JQK7</accession>
<dbReference type="NCBIfam" id="TIGR03177">
    <property type="entry name" value="pilus_cpaB"/>
    <property type="match status" value="1"/>
</dbReference>
<keyword evidence="4" id="KW-1185">Reference proteome</keyword>
<dbReference type="InterPro" id="IPR017592">
    <property type="entry name" value="Pilus_assmbl_Flp-typ_CpaB"/>
</dbReference>
<proteinExistence type="predicted"/>